<comment type="pathway">
    <text evidence="1">Mycotoxin biosynthesis.</text>
</comment>
<evidence type="ECO:0008006" key="8">
    <source>
        <dbReference type="Google" id="ProtNLM"/>
    </source>
</evidence>
<accession>A0ABR2HJT2</accession>
<evidence type="ECO:0000313" key="7">
    <source>
        <dbReference type="Proteomes" id="UP001390339"/>
    </source>
</evidence>
<dbReference type="Proteomes" id="UP001390339">
    <property type="component" value="Unassembled WGS sequence"/>
</dbReference>
<evidence type="ECO:0000256" key="4">
    <source>
        <dbReference type="SAM" id="MobiDB-lite"/>
    </source>
</evidence>
<keyword evidence="5" id="KW-0812">Transmembrane</keyword>
<keyword evidence="7" id="KW-1185">Reference proteome</keyword>
<name>A0ABR2HJT2_9PEZI</name>
<protein>
    <recommendedName>
        <fullName evidence="8">Tat pathway signal sequence</fullName>
    </recommendedName>
</protein>
<feature type="region of interest" description="Disordered" evidence="4">
    <location>
        <begin position="1"/>
        <end position="21"/>
    </location>
</feature>
<comment type="similarity">
    <text evidence="3">Belongs to the ustYa family.</text>
</comment>
<dbReference type="Pfam" id="PF11807">
    <property type="entry name" value="UstYa"/>
    <property type="match status" value="1"/>
</dbReference>
<reference evidence="6 7" key="1">
    <citation type="journal article" date="2024" name="IMA Fungus">
        <title>Apiospora arundinis, a panoply of carbohydrate-active enzymes and secondary metabolites.</title>
        <authorList>
            <person name="Sorensen T."/>
            <person name="Petersen C."/>
            <person name="Muurmann A.T."/>
            <person name="Christiansen J.V."/>
            <person name="Brundto M.L."/>
            <person name="Overgaard C.K."/>
            <person name="Boysen A.T."/>
            <person name="Wollenberg R.D."/>
            <person name="Larsen T.O."/>
            <person name="Sorensen J.L."/>
            <person name="Nielsen K.L."/>
            <person name="Sondergaard T.E."/>
        </authorList>
    </citation>
    <scope>NUCLEOTIDE SEQUENCE [LARGE SCALE GENOMIC DNA]</scope>
    <source>
        <strain evidence="6 7">AAU 773</strain>
    </source>
</reference>
<dbReference type="EMBL" id="JAPCWZ010000010">
    <property type="protein sequence ID" value="KAK8848451.1"/>
    <property type="molecule type" value="Genomic_DNA"/>
</dbReference>
<evidence type="ECO:0000313" key="6">
    <source>
        <dbReference type="EMBL" id="KAK8848451.1"/>
    </source>
</evidence>
<gene>
    <name evidence="6" type="ORF">PGQ11_014931</name>
</gene>
<keyword evidence="5" id="KW-1133">Transmembrane helix</keyword>
<keyword evidence="2" id="KW-0560">Oxidoreductase</keyword>
<proteinExistence type="inferred from homology"/>
<sequence length="226" mass="25446">MAAKQKYEPLPRSERGTCDEGDVTRGLRRGYSGNLMKMSLTALVSAFVGAMLAVMIQRGIANYSSKEDVAQQRLNDLLSFPLEDLKFVPDEKYISESTPESDRAWEELLGPSRGFISLSQPQQQYGLGLGRPVRNDPDSQVYGVTMFHQIHCLIMIRKTYYGLLRGQYNLTAINDASGQNIPHEILHNDHCFDFLQQSVRCAGLMQIELPNENGRMIFDGIALWPS</sequence>
<evidence type="ECO:0000256" key="1">
    <source>
        <dbReference type="ARBA" id="ARBA00004685"/>
    </source>
</evidence>
<evidence type="ECO:0000256" key="5">
    <source>
        <dbReference type="SAM" id="Phobius"/>
    </source>
</evidence>
<dbReference type="InterPro" id="IPR021765">
    <property type="entry name" value="UstYa-like"/>
</dbReference>
<comment type="caution">
    <text evidence="6">The sequence shown here is derived from an EMBL/GenBank/DDBJ whole genome shotgun (WGS) entry which is preliminary data.</text>
</comment>
<feature type="transmembrane region" description="Helical" evidence="5">
    <location>
        <begin position="35"/>
        <end position="56"/>
    </location>
</feature>
<evidence type="ECO:0000256" key="3">
    <source>
        <dbReference type="ARBA" id="ARBA00035112"/>
    </source>
</evidence>
<dbReference type="PANTHER" id="PTHR33365">
    <property type="entry name" value="YALI0B05434P"/>
    <property type="match status" value="1"/>
</dbReference>
<dbReference type="PANTHER" id="PTHR33365:SF11">
    <property type="entry name" value="TAT PATHWAY SIGNAL SEQUENCE"/>
    <property type="match status" value="1"/>
</dbReference>
<evidence type="ECO:0000256" key="2">
    <source>
        <dbReference type="ARBA" id="ARBA00023002"/>
    </source>
</evidence>
<organism evidence="6 7">
    <name type="scientific">Apiospora arundinis</name>
    <dbReference type="NCBI Taxonomy" id="335852"/>
    <lineage>
        <taxon>Eukaryota</taxon>
        <taxon>Fungi</taxon>
        <taxon>Dikarya</taxon>
        <taxon>Ascomycota</taxon>
        <taxon>Pezizomycotina</taxon>
        <taxon>Sordariomycetes</taxon>
        <taxon>Xylariomycetidae</taxon>
        <taxon>Amphisphaeriales</taxon>
        <taxon>Apiosporaceae</taxon>
        <taxon>Apiospora</taxon>
    </lineage>
</organism>
<keyword evidence="5" id="KW-0472">Membrane</keyword>